<dbReference type="InterPro" id="IPR012768">
    <property type="entry name" value="Trehalose_TreZ"/>
</dbReference>
<comment type="subcellular location">
    <subcellularLocation>
        <location evidence="1">Cytoplasm</location>
    </subcellularLocation>
</comment>
<feature type="domain" description="Glycosyl hydrolase family 13 catalytic" evidence="16">
    <location>
        <begin position="101"/>
        <end position="447"/>
    </location>
</feature>
<evidence type="ECO:0000256" key="3">
    <source>
        <dbReference type="ARBA" id="ARBA00008061"/>
    </source>
</evidence>
<keyword evidence="8" id="KW-0119">Carbohydrate metabolism</keyword>
<dbReference type="Proteomes" id="UP001596356">
    <property type="component" value="Unassembled WGS sequence"/>
</dbReference>
<evidence type="ECO:0000256" key="9">
    <source>
        <dbReference type="ARBA" id="ARBA00023295"/>
    </source>
</evidence>
<accession>A0ABW2AWC6</accession>
<dbReference type="PANTHER" id="PTHR43651:SF11">
    <property type="entry name" value="MALTO-OLIGOSYLTREHALOSE TREHALOHYDROLASE"/>
    <property type="match status" value="1"/>
</dbReference>
<evidence type="ECO:0000256" key="11">
    <source>
        <dbReference type="ARBA" id="ARBA00033284"/>
    </source>
</evidence>
<dbReference type="RefSeq" id="WP_377824393.1">
    <property type="nucleotide sequence ID" value="NZ_JBHSWJ010000002.1"/>
</dbReference>
<evidence type="ECO:0000259" key="16">
    <source>
        <dbReference type="SMART" id="SM00642"/>
    </source>
</evidence>
<dbReference type="PIRSF" id="PIRSF006337">
    <property type="entry name" value="Trehalose_TreZ"/>
    <property type="match status" value="1"/>
</dbReference>
<dbReference type="InterPro" id="IPR017853">
    <property type="entry name" value="GH"/>
</dbReference>
<evidence type="ECO:0000256" key="4">
    <source>
        <dbReference type="ARBA" id="ARBA00012268"/>
    </source>
</evidence>
<evidence type="ECO:0000256" key="8">
    <source>
        <dbReference type="ARBA" id="ARBA00023277"/>
    </source>
</evidence>
<dbReference type="Pfam" id="PF00128">
    <property type="entry name" value="Alpha-amylase"/>
    <property type="match status" value="1"/>
</dbReference>
<dbReference type="PANTHER" id="PTHR43651">
    <property type="entry name" value="1,4-ALPHA-GLUCAN-BRANCHING ENZYME"/>
    <property type="match status" value="1"/>
</dbReference>
<evidence type="ECO:0000256" key="14">
    <source>
        <dbReference type="PIRNR" id="PIRNR006337"/>
    </source>
</evidence>
<dbReference type="EC" id="3.2.1.141" evidence="4 13"/>
<evidence type="ECO:0000313" key="17">
    <source>
        <dbReference type="EMBL" id="MFC6715347.1"/>
    </source>
</evidence>
<keyword evidence="6" id="KW-0963">Cytoplasm</keyword>
<evidence type="ECO:0000256" key="13">
    <source>
        <dbReference type="NCBIfam" id="TIGR02402"/>
    </source>
</evidence>
<sequence length="584" mass="63566">MKFEVWAPNATDVDLALGEQRIRLTAADQGWFGGDAEAVVGDRYGYVLHTDEGESNVLPDPRSLSQPDGPDERSAVIDLGEYDWQDDDFTAPPLRGGVVYELHIGTFTPGGTFAAAIDRLDYLAELGVTVVEVMPVAAFPGSRGWGYDGVCPYAVFEPYGGAAGLQRFVDACHQRGLAVCLDVVYNHLGPSGNYLPSYGPYFTDAYKTPWGSAVNLDGAGSDHVRRYFLDNALMWLRDFHIDALRLDAVHALMDSRALPFLEQLAAEVVMLANASGRELTLIAESDRNDPGTVSARNVGGLGMDAQWADDIHHALHVRLTGETSGYYGDFADPDALPKVLRTPFFHDGTYSTFRKRHHGRPVDPSTSPGWRFVASLQTHDQVGNRATGDRLAELVSVGRVAAGAAMLLSSPYTPMLFMGEEWGATTPWQYFTDHQDPELAEAVSKGRKAEFASHGWGSQVPDPQDEETFTRSKLDWSQPTGGDHARVLQWYRTLIALRQQIPDLSDSALGTIATAIDDDLIRIQRGAYRLVINLRSESVPIGLGPDEAVVAAFDAELDQSTAGSDKPVVNIEPDGTVLIGTTPS</sequence>
<comment type="similarity">
    <text evidence="3 14">Belongs to the glycosyl hydrolase 13 family.</text>
</comment>
<evidence type="ECO:0000256" key="6">
    <source>
        <dbReference type="ARBA" id="ARBA00022490"/>
    </source>
</evidence>
<comment type="catalytic activity">
    <reaction evidence="12 14">
        <text>hydrolysis of (1-&gt;4)-alpha-D-glucosidic linkage in 4-alpha-D-[(1-&gt;4)-alpha-D-glucanosyl]n trehalose to yield trehalose and (1-&gt;4)-alpha-D-glucan.</text>
        <dbReference type="EC" id="3.2.1.141"/>
    </reaction>
</comment>
<comment type="pathway">
    <text evidence="2 14">Glycan biosynthesis; trehalose biosynthesis.</text>
</comment>
<evidence type="ECO:0000256" key="12">
    <source>
        <dbReference type="ARBA" id="ARBA00034013"/>
    </source>
</evidence>
<dbReference type="CDD" id="cd11325">
    <property type="entry name" value="AmyAc_GTHase"/>
    <property type="match status" value="1"/>
</dbReference>
<evidence type="ECO:0000256" key="1">
    <source>
        <dbReference type="ARBA" id="ARBA00004496"/>
    </source>
</evidence>
<keyword evidence="7 14" id="KW-0378">Hydrolase</keyword>
<evidence type="ECO:0000256" key="2">
    <source>
        <dbReference type="ARBA" id="ARBA00005199"/>
    </source>
</evidence>
<dbReference type="SUPFAM" id="SSF81296">
    <property type="entry name" value="E set domains"/>
    <property type="match status" value="1"/>
</dbReference>
<dbReference type="InterPro" id="IPR014756">
    <property type="entry name" value="Ig_E-set"/>
</dbReference>
<dbReference type="SUPFAM" id="SSF51445">
    <property type="entry name" value="(Trans)glycosidases"/>
    <property type="match status" value="1"/>
</dbReference>
<dbReference type="EMBL" id="JBHSWJ010000002">
    <property type="protein sequence ID" value="MFC6715347.1"/>
    <property type="molecule type" value="Genomic_DNA"/>
</dbReference>
<name>A0ABW2AWC6_9MICO</name>
<dbReference type="Gene3D" id="1.10.10.760">
    <property type="entry name" value="E-set domains of sugar-utilizing enzymes"/>
    <property type="match status" value="1"/>
</dbReference>
<reference evidence="18" key="1">
    <citation type="journal article" date="2019" name="Int. J. Syst. Evol. Microbiol.">
        <title>The Global Catalogue of Microorganisms (GCM) 10K type strain sequencing project: providing services to taxonomists for standard genome sequencing and annotation.</title>
        <authorList>
            <consortium name="The Broad Institute Genomics Platform"/>
            <consortium name="The Broad Institute Genome Sequencing Center for Infectious Disease"/>
            <person name="Wu L."/>
            <person name="Ma J."/>
        </authorList>
    </citation>
    <scope>NUCLEOTIDE SEQUENCE [LARGE SCALE GENOMIC DNA]</scope>
    <source>
        <strain evidence="18">NBRC 106593</strain>
    </source>
</reference>
<gene>
    <name evidence="17" type="primary">treZ</name>
    <name evidence="17" type="ORF">ACFQBT_16610</name>
</gene>
<dbReference type="InterPro" id="IPR006047">
    <property type="entry name" value="GH13_cat_dom"/>
</dbReference>
<comment type="caution">
    <text evidence="17">The sequence shown here is derived from an EMBL/GenBank/DDBJ whole genome shotgun (WGS) entry which is preliminary data.</text>
</comment>
<keyword evidence="18" id="KW-1185">Reference proteome</keyword>
<proteinExistence type="inferred from homology"/>
<keyword evidence="9 14" id="KW-0326">Glycosidase</keyword>
<evidence type="ECO:0000256" key="15">
    <source>
        <dbReference type="SAM" id="MobiDB-lite"/>
    </source>
</evidence>
<dbReference type="Gene3D" id="3.20.20.80">
    <property type="entry name" value="Glycosidases"/>
    <property type="match status" value="1"/>
</dbReference>
<evidence type="ECO:0000256" key="10">
    <source>
        <dbReference type="ARBA" id="ARBA00032057"/>
    </source>
</evidence>
<evidence type="ECO:0000313" key="18">
    <source>
        <dbReference type="Proteomes" id="UP001596356"/>
    </source>
</evidence>
<dbReference type="InterPro" id="IPR013783">
    <property type="entry name" value="Ig-like_fold"/>
</dbReference>
<dbReference type="GO" id="GO:0033942">
    <property type="term" value="F:4-alpha-D-(1-&gt;4)-alpha-D-glucanotrehalose trehalohydrolase activity"/>
    <property type="evidence" value="ECO:0007669"/>
    <property type="project" value="UniProtKB-EC"/>
</dbReference>
<dbReference type="Gene3D" id="2.60.40.10">
    <property type="entry name" value="Immunoglobulins"/>
    <property type="match status" value="1"/>
</dbReference>
<protein>
    <recommendedName>
        <fullName evidence="5 13">Malto-oligosyltrehalose trehalohydrolase</fullName>
        <shortName evidence="14">MTHase</shortName>
        <ecNumber evidence="4 13">3.2.1.141</ecNumber>
    </recommendedName>
    <alternativeName>
        <fullName evidence="11 14">4-alpha-D-((1-&gt;4)-alpha-D-glucano)trehalose trehalohydrolase</fullName>
    </alternativeName>
    <alternativeName>
        <fullName evidence="10 14">Maltooligosyl trehalose trehalohydrolase</fullName>
    </alternativeName>
</protein>
<dbReference type="InterPro" id="IPR044901">
    <property type="entry name" value="Trehalose_TreZ_E-set_sf"/>
</dbReference>
<evidence type="ECO:0000256" key="7">
    <source>
        <dbReference type="ARBA" id="ARBA00022801"/>
    </source>
</evidence>
<dbReference type="SMART" id="SM00642">
    <property type="entry name" value="Aamy"/>
    <property type="match status" value="1"/>
</dbReference>
<feature type="region of interest" description="Disordered" evidence="15">
    <location>
        <begin position="52"/>
        <end position="72"/>
    </location>
</feature>
<dbReference type="NCBIfam" id="TIGR02402">
    <property type="entry name" value="trehalose_TreZ"/>
    <property type="match status" value="1"/>
</dbReference>
<organism evidence="17 18">
    <name type="scientific">Branchiibius cervicis</name>
    <dbReference type="NCBI Taxonomy" id="908252"/>
    <lineage>
        <taxon>Bacteria</taxon>
        <taxon>Bacillati</taxon>
        <taxon>Actinomycetota</taxon>
        <taxon>Actinomycetes</taxon>
        <taxon>Micrococcales</taxon>
        <taxon>Dermacoccaceae</taxon>
        <taxon>Branchiibius</taxon>
    </lineage>
</organism>
<evidence type="ECO:0000256" key="5">
    <source>
        <dbReference type="ARBA" id="ARBA00015938"/>
    </source>
</evidence>